<protein>
    <recommendedName>
        <fullName evidence="3">Antibiotic biosynthesis monooxygenase</fullName>
    </recommendedName>
</protein>
<evidence type="ECO:0008006" key="3">
    <source>
        <dbReference type="Google" id="ProtNLM"/>
    </source>
</evidence>
<dbReference type="EMBL" id="JBHUFC010000003">
    <property type="protein sequence ID" value="MFD1787555.1"/>
    <property type="molecule type" value="Genomic_DNA"/>
</dbReference>
<evidence type="ECO:0000313" key="2">
    <source>
        <dbReference type="Proteomes" id="UP001597283"/>
    </source>
</evidence>
<evidence type="ECO:0000313" key="1">
    <source>
        <dbReference type="EMBL" id="MFD1787555.1"/>
    </source>
</evidence>
<sequence>METLRRQRGYLSDQVLERFDNLGEPTIIAIVCWESLASLAAAGTAVRAFYDSLGFDFSAFCDRNGIRSDVAVFKAR</sequence>
<comment type="caution">
    <text evidence="1">The sequence shown here is derived from an EMBL/GenBank/DDBJ whole genome shotgun (WGS) entry which is preliminary data.</text>
</comment>
<organism evidence="1 2">
    <name type="scientific">Sphingomonas floccifaciens</name>
    <dbReference type="NCBI Taxonomy" id="1844115"/>
    <lineage>
        <taxon>Bacteria</taxon>
        <taxon>Pseudomonadati</taxon>
        <taxon>Pseudomonadota</taxon>
        <taxon>Alphaproteobacteria</taxon>
        <taxon>Sphingomonadales</taxon>
        <taxon>Sphingomonadaceae</taxon>
        <taxon>Sphingomonas</taxon>
    </lineage>
</organism>
<gene>
    <name evidence="1" type="ORF">ACFSC3_08220</name>
</gene>
<reference evidence="2" key="1">
    <citation type="journal article" date="2019" name="Int. J. Syst. Evol. Microbiol.">
        <title>The Global Catalogue of Microorganisms (GCM) 10K type strain sequencing project: providing services to taxonomists for standard genome sequencing and annotation.</title>
        <authorList>
            <consortium name="The Broad Institute Genomics Platform"/>
            <consortium name="The Broad Institute Genome Sequencing Center for Infectious Disease"/>
            <person name="Wu L."/>
            <person name="Ma J."/>
        </authorList>
    </citation>
    <scope>NUCLEOTIDE SEQUENCE [LARGE SCALE GENOMIC DNA]</scope>
    <source>
        <strain evidence="2">Q85</strain>
    </source>
</reference>
<keyword evidence="2" id="KW-1185">Reference proteome</keyword>
<proteinExistence type="predicted"/>
<dbReference type="RefSeq" id="WP_380939927.1">
    <property type="nucleotide sequence ID" value="NZ_JBHUFC010000003.1"/>
</dbReference>
<accession>A0ABW4NE02</accession>
<name>A0ABW4NE02_9SPHN</name>
<dbReference type="Proteomes" id="UP001597283">
    <property type="component" value="Unassembled WGS sequence"/>
</dbReference>